<dbReference type="AlphaFoldDB" id="A0A9W7CCE3"/>
<dbReference type="EMBL" id="BRXX01000361">
    <property type="protein sequence ID" value="GMI07235.1"/>
    <property type="molecule type" value="Genomic_DNA"/>
</dbReference>
<evidence type="ECO:0000259" key="3">
    <source>
        <dbReference type="PROSITE" id="PS50102"/>
    </source>
</evidence>
<sequence>MGNGIPAKLPTTEEHWDKAQKVMDRLESAMLEQQKKELNPDVLEGAIDVAESRGFNRTNNDLVARAEGLQTLVKHRFAEKLVADYKEKWEWSEAEKESEGELMQRKMAEKADADAKAARRKKPEVKFNFPTTNNPSCLLKVTNLSKITTEIMLRAHFDKCGQHKAGNFTRCHIVRGEGNECKGTAFLEYPDEKQLEHALALHDSVIDYDNLESDEYGVDNDDIGISRNTLSFRADEGWMLPGEGLLFEQIAEKLGLASPKPEEPASPPKSTKSGLLSLGSPKKDGRSVKKEEKKPIKKKTAKEIMAEKKAAKGGGRPARGGRSKSPPPKEKEKEKEMTVKGKEKTAKGKAAKEKSMKEKSIKEKSVKEQAAAKNLPNLIPETEAVVTADAPAAPPVEKSVPKSVNKTLVQTQIKGMQISKKLVYNGADEIIGKIVHTPRVVDFAFHTVNKGRDWKKVWFSDEMMKEGGPRSVEATGLGGAVIETVASGWKFSTNDFGATWQRMSKRPEVAEQDERSGVKKKRRKKRKISLSVPDTIPTPPTAPSILRCIKFRVDGLSRVVKAHFYPPFNDLFKAPQSDQKVKDKGLILDYITAIRSMEDVTWLPSGVAQVTSNPWSEKNVKGKDIKKHSKDAVKVCSICNGCETDHSICIRSYNLAKVGMEQAIEI</sequence>
<feature type="compositionally biased region" description="Low complexity" evidence="2">
    <location>
        <begin position="268"/>
        <end position="280"/>
    </location>
</feature>
<dbReference type="PROSITE" id="PS50102">
    <property type="entry name" value="RRM"/>
    <property type="match status" value="1"/>
</dbReference>
<evidence type="ECO:0000313" key="5">
    <source>
        <dbReference type="Proteomes" id="UP001165160"/>
    </source>
</evidence>
<gene>
    <name evidence="4" type="ORF">TrVE_jg10641</name>
</gene>
<dbReference type="SUPFAM" id="SSF54928">
    <property type="entry name" value="RNA-binding domain, RBD"/>
    <property type="match status" value="1"/>
</dbReference>
<feature type="compositionally biased region" description="Basic and acidic residues" evidence="2">
    <location>
        <begin position="327"/>
        <end position="367"/>
    </location>
</feature>
<dbReference type="GO" id="GO:0003723">
    <property type="term" value="F:RNA binding"/>
    <property type="evidence" value="ECO:0007669"/>
    <property type="project" value="UniProtKB-UniRule"/>
</dbReference>
<dbReference type="InterPro" id="IPR000504">
    <property type="entry name" value="RRM_dom"/>
</dbReference>
<feature type="region of interest" description="Disordered" evidence="2">
    <location>
        <begin position="503"/>
        <end position="534"/>
    </location>
</feature>
<dbReference type="Proteomes" id="UP001165160">
    <property type="component" value="Unassembled WGS sequence"/>
</dbReference>
<feature type="compositionally biased region" description="Basic and acidic residues" evidence="2">
    <location>
        <begin position="301"/>
        <end position="310"/>
    </location>
</feature>
<dbReference type="CDD" id="cd00590">
    <property type="entry name" value="RRM_SF"/>
    <property type="match status" value="1"/>
</dbReference>
<keyword evidence="5" id="KW-1185">Reference proteome</keyword>
<reference evidence="5" key="1">
    <citation type="journal article" date="2023" name="Commun. Biol.">
        <title>Genome analysis of Parmales, the sister group of diatoms, reveals the evolutionary specialization of diatoms from phago-mixotrophs to photoautotrophs.</title>
        <authorList>
            <person name="Ban H."/>
            <person name="Sato S."/>
            <person name="Yoshikawa S."/>
            <person name="Yamada K."/>
            <person name="Nakamura Y."/>
            <person name="Ichinomiya M."/>
            <person name="Sato N."/>
            <person name="Blanc-Mathieu R."/>
            <person name="Endo H."/>
            <person name="Kuwata A."/>
            <person name="Ogata H."/>
        </authorList>
    </citation>
    <scope>NUCLEOTIDE SEQUENCE [LARGE SCALE GENOMIC DNA]</scope>
    <source>
        <strain evidence="5">NIES 3699</strain>
    </source>
</reference>
<name>A0A9W7CCE3_9STRA</name>
<feature type="domain" description="RRM" evidence="3">
    <location>
        <begin position="137"/>
        <end position="230"/>
    </location>
</feature>
<dbReference type="SMART" id="SM00360">
    <property type="entry name" value="RRM"/>
    <property type="match status" value="1"/>
</dbReference>
<feature type="compositionally biased region" description="Basic residues" evidence="2">
    <location>
        <begin position="518"/>
        <end position="528"/>
    </location>
</feature>
<evidence type="ECO:0000256" key="2">
    <source>
        <dbReference type="SAM" id="MobiDB-lite"/>
    </source>
</evidence>
<dbReference type="InterPro" id="IPR012677">
    <property type="entry name" value="Nucleotide-bd_a/b_plait_sf"/>
</dbReference>
<evidence type="ECO:0000313" key="4">
    <source>
        <dbReference type="EMBL" id="GMI07235.1"/>
    </source>
</evidence>
<feature type="compositionally biased region" description="Basic and acidic residues" evidence="2">
    <location>
        <begin position="505"/>
        <end position="517"/>
    </location>
</feature>
<dbReference type="SUPFAM" id="SSF110296">
    <property type="entry name" value="Oligoxyloglucan reducing end-specific cellobiohydrolase"/>
    <property type="match status" value="1"/>
</dbReference>
<keyword evidence="1" id="KW-0694">RNA-binding</keyword>
<proteinExistence type="predicted"/>
<organism evidence="4 5">
    <name type="scientific">Triparma verrucosa</name>
    <dbReference type="NCBI Taxonomy" id="1606542"/>
    <lineage>
        <taxon>Eukaryota</taxon>
        <taxon>Sar</taxon>
        <taxon>Stramenopiles</taxon>
        <taxon>Ochrophyta</taxon>
        <taxon>Bolidophyceae</taxon>
        <taxon>Parmales</taxon>
        <taxon>Triparmaceae</taxon>
        <taxon>Triparma</taxon>
    </lineage>
</organism>
<feature type="region of interest" description="Disordered" evidence="2">
    <location>
        <begin position="258"/>
        <end position="374"/>
    </location>
</feature>
<protein>
    <recommendedName>
        <fullName evidence="3">RRM domain-containing protein</fullName>
    </recommendedName>
</protein>
<evidence type="ECO:0000256" key="1">
    <source>
        <dbReference type="PROSITE-ProRule" id="PRU00176"/>
    </source>
</evidence>
<dbReference type="InterPro" id="IPR035979">
    <property type="entry name" value="RBD_domain_sf"/>
</dbReference>
<feature type="compositionally biased region" description="Basic and acidic residues" evidence="2">
    <location>
        <begin position="281"/>
        <end position="294"/>
    </location>
</feature>
<accession>A0A9W7CCE3</accession>
<comment type="caution">
    <text evidence="4">The sequence shown here is derived from an EMBL/GenBank/DDBJ whole genome shotgun (WGS) entry which is preliminary data.</text>
</comment>
<dbReference type="Gene3D" id="3.30.70.330">
    <property type="match status" value="1"/>
</dbReference>
<dbReference type="Pfam" id="PF00076">
    <property type="entry name" value="RRM_1"/>
    <property type="match status" value="1"/>
</dbReference>